<evidence type="ECO:0000256" key="3">
    <source>
        <dbReference type="ARBA" id="ARBA00004906"/>
    </source>
</evidence>
<dbReference type="PhylomeDB" id="A0A022RIM0"/>
<evidence type="ECO:0000256" key="11">
    <source>
        <dbReference type="ARBA" id="ARBA00022989"/>
    </source>
</evidence>
<dbReference type="InterPro" id="IPR013083">
    <property type="entry name" value="Znf_RING/FYVE/PHD"/>
</dbReference>
<evidence type="ECO:0000256" key="15">
    <source>
        <dbReference type="ARBA" id="ARBA00047899"/>
    </source>
</evidence>
<keyword evidence="5 19" id="KW-0812">Transmembrane</keyword>
<evidence type="ECO:0000256" key="13">
    <source>
        <dbReference type="ARBA" id="ARBA00023180"/>
    </source>
</evidence>
<dbReference type="SMART" id="SM00184">
    <property type="entry name" value="RING"/>
    <property type="match status" value="1"/>
</dbReference>
<evidence type="ECO:0000256" key="19">
    <source>
        <dbReference type="SAM" id="Phobius"/>
    </source>
</evidence>
<evidence type="ECO:0000313" key="23">
    <source>
        <dbReference type="Proteomes" id="UP000030748"/>
    </source>
</evidence>
<reference evidence="22 23" key="1">
    <citation type="journal article" date="2013" name="Proc. Natl. Acad. Sci. U.S.A.">
        <title>Fine-scale variation in meiotic recombination in Mimulus inferred from population shotgun sequencing.</title>
        <authorList>
            <person name="Hellsten U."/>
            <person name="Wright K.M."/>
            <person name="Jenkins J."/>
            <person name="Shu S."/>
            <person name="Yuan Y."/>
            <person name="Wessler S.R."/>
            <person name="Schmutz J."/>
            <person name="Willis J.H."/>
            <person name="Rokhsar D.S."/>
        </authorList>
    </citation>
    <scope>NUCLEOTIDE SEQUENCE [LARGE SCALE GENOMIC DNA]</scope>
    <source>
        <strain evidence="23">cv. DUN x IM62</strain>
    </source>
</reference>
<evidence type="ECO:0000256" key="2">
    <source>
        <dbReference type="ARBA" id="ARBA00004167"/>
    </source>
</evidence>
<evidence type="ECO:0000256" key="1">
    <source>
        <dbReference type="ARBA" id="ARBA00000900"/>
    </source>
</evidence>
<dbReference type="Gene3D" id="3.30.40.10">
    <property type="entry name" value="Zinc/RING finger domain, C3HC4 (zinc finger)"/>
    <property type="match status" value="1"/>
</dbReference>
<sequence length="396" mass="43020">MGTKAQFLIFFFLFTIPTQSANSCEPVSCDHITGPEIRFPFRLANRQPVRCGYPGFDLYCNSRNQTILNLPQSGEFVVDYIDYRTPAIYIDDPGSCLPNRSASFSLSDSPFRGSHLSQYVFINCSDNWADYDAAASGGYVELSCLSGRNSTVLAAMNRPGFSVPEKCRKVAEVSVPLAWAVPQLYGWPMDLSGDFELVWSEPPCGRCEMQGGVCGFEGDSGLQIGCSGSRSAKGLPRGAKYAIIVGVGIPGLICAIGLACYSFGLIKTFRHRPNPNLPTTTTFSDQRSIIRSTTGLDGPTIESYPKTVLGESRRLPNPADGTCPICLCDYEPKETLRSVPECNHYFHAGCIDEWLKLNGTCPLCRNSPESSSTLDTPCSSGAFSSSSSSTTSPEHR</sequence>
<keyword evidence="4" id="KW-0808">Transferase</keyword>
<dbReference type="InterPro" id="IPR046948">
    <property type="entry name" value="ATL20-22-like"/>
</dbReference>
<evidence type="ECO:0000256" key="8">
    <source>
        <dbReference type="ARBA" id="ARBA00022771"/>
    </source>
</evidence>
<comment type="catalytic activity">
    <reaction evidence="15">
        <text>L-threonyl-[protein] + ATP = O-phospho-L-threonyl-[protein] + ADP + H(+)</text>
        <dbReference type="Rhea" id="RHEA:46608"/>
        <dbReference type="Rhea" id="RHEA-COMP:11060"/>
        <dbReference type="Rhea" id="RHEA-COMP:11605"/>
        <dbReference type="ChEBI" id="CHEBI:15378"/>
        <dbReference type="ChEBI" id="CHEBI:30013"/>
        <dbReference type="ChEBI" id="CHEBI:30616"/>
        <dbReference type="ChEBI" id="CHEBI:61977"/>
        <dbReference type="ChEBI" id="CHEBI:456216"/>
        <dbReference type="EC" id="2.7.11.1"/>
    </reaction>
</comment>
<dbReference type="GO" id="GO:0016020">
    <property type="term" value="C:membrane"/>
    <property type="evidence" value="ECO:0007669"/>
    <property type="project" value="UniProtKB-SubCell"/>
</dbReference>
<feature type="transmembrane region" description="Helical" evidence="19">
    <location>
        <begin position="241"/>
        <end position="266"/>
    </location>
</feature>
<comment type="catalytic activity">
    <reaction evidence="16">
        <text>L-seryl-[protein] + ATP = O-phospho-L-seryl-[protein] + ADP + H(+)</text>
        <dbReference type="Rhea" id="RHEA:17989"/>
        <dbReference type="Rhea" id="RHEA-COMP:9863"/>
        <dbReference type="Rhea" id="RHEA-COMP:11604"/>
        <dbReference type="ChEBI" id="CHEBI:15378"/>
        <dbReference type="ChEBI" id="CHEBI:29999"/>
        <dbReference type="ChEBI" id="CHEBI:30616"/>
        <dbReference type="ChEBI" id="CHEBI:83421"/>
        <dbReference type="ChEBI" id="CHEBI:456216"/>
        <dbReference type="EC" id="2.7.11.1"/>
    </reaction>
</comment>
<dbReference type="Pfam" id="PF14380">
    <property type="entry name" value="WAK_assoc"/>
    <property type="match status" value="1"/>
</dbReference>
<dbReference type="STRING" id="4155.A0A022RIM0"/>
<feature type="region of interest" description="Disordered" evidence="18">
    <location>
        <begin position="371"/>
        <end position="396"/>
    </location>
</feature>
<evidence type="ECO:0000256" key="20">
    <source>
        <dbReference type="SAM" id="SignalP"/>
    </source>
</evidence>
<dbReference type="GO" id="GO:0061630">
    <property type="term" value="F:ubiquitin protein ligase activity"/>
    <property type="evidence" value="ECO:0007669"/>
    <property type="project" value="UniProtKB-EC"/>
</dbReference>
<keyword evidence="12 19" id="KW-0472">Membrane</keyword>
<dbReference type="InterPro" id="IPR025287">
    <property type="entry name" value="WAK_GUB"/>
</dbReference>
<evidence type="ECO:0000256" key="6">
    <source>
        <dbReference type="ARBA" id="ARBA00022723"/>
    </source>
</evidence>
<evidence type="ECO:0000256" key="9">
    <source>
        <dbReference type="ARBA" id="ARBA00022786"/>
    </source>
</evidence>
<evidence type="ECO:0000313" key="22">
    <source>
        <dbReference type="EMBL" id="EYU40016.1"/>
    </source>
</evidence>
<dbReference type="PANTHER" id="PTHR46279:SF31">
    <property type="entry name" value="RING-H2 FINGER PROTEIN ATL20-LIKE ISOFORM X1"/>
    <property type="match status" value="1"/>
</dbReference>
<organism evidence="22 23">
    <name type="scientific">Erythranthe guttata</name>
    <name type="common">Yellow monkey flower</name>
    <name type="synonym">Mimulus guttatus</name>
    <dbReference type="NCBI Taxonomy" id="4155"/>
    <lineage>
        <taxon>Eukaryota</taxon>
        <taxon>Viridiplantae</taxon>
        <taxon>Streptophyta</taxon>
        <taxon>Embryophyta</taxon>
        <taxon>Tracheophyta</taxon>
        <taxon>Spermatophyta</taxon>
        <taxon>Magnoliopsida</taxon>
        <taxon>eudicotyledons</taxon>
        <taxon>Gunneridae</taxon>
        <taxon>Pentapetalae</taxon>
        <taxon>asterids</taxon>
        <taxon>lamiids</taxon>
        <taxon>Lamiales</taxon>
        <taxon>Phrymaceae</taxon>
        <taxon>Erythranthe</taxon>
    </lineage>
</organism>
<evidence type="ECO:0000256" key="7">
    <source>
        <dbReference type="ARBA" id="ARBA00022729"/>
    </source>
</evidence>
<dbReference type="KEGG" id="egt:105955088"/>
<dbReference type="OMA" id="LCRNSPE"/>
<dbReference type="PROSITE" id="PS50089">
    <property type="entry name" value="ZF_RING_2"/>
    <property type="match status" value="1"/>
</dbReference>
<keyword evidence="6" id="KW-0479">Metal-binding</keyword>
<dbReference type="GO" id="GO:0008270">
    <property type="term" value="F:zinc ion binding"/>
    <property type="evidence" value="ECO:0007669"/>
    <property type="project" value="UniProtKB-KW"/>
</dbReference>
<dbReference type="EMBL" id="KI630433">
    <property type="protein sequence ID" value="EYU40016.1"/>
    <property type="molecule type" value="Genomic_DNA"/>
</dbReference>
<feature type="chain" id="PRO_5001505145" description="RING-type domain-containing protein" evidence="20">
    <location>
        <begin position="22"/>
        <end position="396"/>
    </location>
</feature>
<dbReference type="PANTHER" id="PTHR46279">
    <property type="entry name" value="RING/U-BOX SUPERFAMILY PROTEIN"/>
    <property type="match status" value="1"/>
</dbReference>
<feature type="compositionally biased region" description="Low complexity" evidence="18">
    <location>
        <begin position="379"/>
        <end position="396"/>
    </location>
</feature>
<evidence type="ECO:0000256" key="5">
    <source>
        <dbReference type="ARBA" id="ARBA00022692"/>
    </source>
</evidence>
<evidence type="ECO:0000256" key="14">
    <source>
        <dbReference type="ARBA" id="ARBA00024209"/>
    </source>
</evidence>
<dbReference type="GO" id="GO:0030247">
    <property type="term" value="F:polysaccharide binding"/>
    <property type="evidence" value="ECO:0007669"/>
    <property type="project" value="InterPro"/>
</dbReference>
<keyword evidence="23" id="KW-1185">Reference proteome</keyword>
<name>A0A022RIM0_ERYGU</name>
<evidence type="ECO:0000259" key="21">
    <source>
        <dbReference type="PROSITE" id="PS50089"/>
    </source>
</evidence>
<keyword evidence="9" id="KW-0833">Ubl conjugation pathway</keyword>
<evidence type="ECO:0000256" key="18">
    <source>
        <dbReference type="SAM" id="MobiDB-lite"/>
    </source>
</evidence>
<feature type="signal peptide" evidence="20">
    <location>
        <begin position="1"/>
        <end position="21"/>
    </location>
</feature>
<evidence type="ECO:0000256" key="16">
    <source>
        <dbReference type="ARBA" id="ARBA00048679"/>
    </source>
</evidence>
<keyword evidence="8 17" id="KW-0863">Zinc-finger</keyword>
<keyword evidence="7 20" id="KW-0732">Signal</keyword>
<accession>A0A022RIM0</accession>
<keyword evidence="10" id="KW-0862">Zinc</keyword>
<dbReference type="SUPFAM" id="SSF57850">
    <property type="entry name" value="RING/U-box"/>
    <property type="match status" value="1"/>
</dbReference>
<dbReference type="Proteomes" id="UP000030748">
    <property type="component" value="Unassembled WGS sequence"/>
</dbReference>
<dbReference type="Pfam" id="PF13947">
    <property type="entry name" value="GUB_WAK_bind"/>
    <property type="match status" value="1"/>
</dbReference>
<protein>
    <recommendedName>
        <fullName evidence="21">RING-type domain-containing protein</fullName>
    </recommendedName>
</protein>
<feature type="domain" description="RING-type" evidence="21">
    <location>
        <begin position="323"/>
        <end position="365"/>
    </location>
</feature>
<dbReference type="GO" id="GO:0004674">
    <property type="term" value="F:protein serine/threonine kinase activity"/>
    <property type="evidence" value="ECO:0007669"/>
    <property type="project" value="UniProtKB-EC"/>
</dbReference>
<comment type="catalytic activity">
    <reaction evidence="1">
        <text>S-ubiquitinyl-[E2 ubiquitin-conjugating enzyme]-L-cysteine + [acceptor protein]-L-lysine = [E2 ubiquitin-conjugating enzyme]-L-cysteine + N(6)-ubiquitinyl-[acceptor protein]-L-lysine.</text>
        <dbReference type="EC" id="2.3.2.27"/>
    </reaction>
</comment>
<comment type="subcellular location">
    <subcellularLocation>
        <location evidence="2">Membrane</location>
        <topology evidence="2">Single-pass membrane protein</topology>
    </subcellularLocation>
</comment>
<proteinExistence type="inferred from homology"/>
<evidence type="ECO:0000256" key="4">
    <source>
        <dbReference type="ARBA" id="ARBA00022679"/>
    </source>
</evidence>
<evidence type="ECO:0000256" key="12">
    <source>
        <dbReference type="ARBA" id="ARBA00023136"/>
    </source>
</evidence>
<comment type="pathway">
    <text evidence="3">Protein modification; protein ubiquitination.</text>
</comment>
<gene>
    <name evidence="22" type="ORF">MIMGU_mgv1a020706mg</name>
</gene>
<evidence type="ECO:0000256" key="17">
    <source>
        <dbReference type="PROSITE-ProRule" id="PRU00175"/>
    </source>
</evidence>
<comment type="similarity">
    <text evidence="14">Belongs to the RING-type zinc finger family. ATL subfamily.</text>
</comment>
<dbReference type="Pfam" id="PF13639">
    <property type="entry name" value="zf-RING_2"/>
    <property type="match status" value="1"/>
</dbReference>
<dbReference type="AlphaFoldDB" id="A0A022RIM0"/>
<dbReference type="OrthoDB" id="8062037at2759"/>
<dbReference type="InterPro" id="IPR032872">
    <property type="entry name" value="WAK_assoc_C"/>
</dbReference>
<evidence type="ECO:0000256" key="10">
    <source>
        <dbReference type="ARBA" id="ARBA00022833"/>
    </source>
</evidence>
<dbReference type="eggNOG" id="KOG0800">
    <property type="taxonomic scope" value="Eukaryota"/>
</dbReference>
<keyword evidence="11 19" id="KW-1133">Transmembrane helix</keyword>
<dbReference type="InterPro" id="IPR001841">
    <property type="entry name" value="Znf_RING"/>
</dbReference>
<keyword evidence="13" id="KW-0325">Glycoprotein</keyword>
<dbReference type="CDD" id="cd16461">
    <property type="entry name" value="RING-H2_EL5-like"/>
    <property type="match status" value="1"/>
</dbReference>